<comment type="caution">
    <text evidence="1">The sequence shown here is derived from an EMBL/GenBank/DDBJ whole genome shotgun (WGS) entry which is preliminary data.</text>
</comment>
<reference evidence="1 2" key="1">
    <citation type="submission" date="2017-04" db="EMBL/GenBank/DDBJ databases">
        <title>The new phylogeny of genus Mycobacterium.</title>
        <authorList>
            <person name="Tortoli E."/>
            <person name="Trovato A."/>
            <person name="Cirillo D.M."/>
        </authorList>
    </citation>
    <scope>NUCLEOTIDE SEQUENCE [LARGE SCALE GENOMIC DNA]</scope>
    <source>
        <strain evidence="1 2">KCTC 19819</strain>
    </source>
</reference>
<gene>
    <name evidence="1" type="ORF">B8W67_17310</name>
</gene>
<accession>A0A7I7SHX3</accession>
<keyword evidence="2" id="KW-1185">Reference proteome</keyword>
<protein>
    <submittedName>
        <fullName evidence="1">Uncharacterized protein</fullName>
    </submittedName>
</protein>
<dbReference type="EMBL" id="NCXO01000051">
    <property type="protein sequence ID" value="OSC29405.1"/>
    <property type="molecule type" value="Genomic_DNA"/>
</dbReference>
<name>A0A7I7SHX3_9MYCO</name>
<dbReference type="Proteomes" id="UP000193577">
    <property type="component" value="Unassembled WGS sequence"/>
</dbReference>
<proteinExistence type="predicted"/>
<sequence>MTVVIRKLLGIGKLPDDLREQLETEGLIHVVDYVAVTRRFSGSIPGMRSPHSVASYVGAVALTSQRVLATLSALPKLAGRTVDVRWDQPQGGAATATITESGLQVEVNLDEADPRFHGRLELDYKTELPDAVLDRLPTRTLTFDVPPEYVFRAVGVAYHP</sequence>
<organism evidence="1 2">
    <name type="scientific">Mycolicibacillus koreensis</name>
    <dbReference type="NCBI Taxonomy" id="1069220"/>
    <lineage>
        <taxon>Bacteria</taxon>
        <taxon>Bacillati</taxon>
        <taxon>Actinomycetota</taxon>
        <taxon>Actinomycetes</taxon>
        <taxon>Mycobacteriales</taxon>
        <taxon>Mycobacteriaceae</taxon>
        <taxon>Mycolicibacillus</taxon>
    </lineage>
</organism>
<dbReference type="RefSeq" id="WP_085305291.1">
    <property type="nucleotide sequence ID" value="NZ_AP022594.1"/>
</dbReference>
<evidence type="ECO:0000313" key="1">
    <source>
        <dbReference type="EMBL" id="OSC29405.1"/>
    </source>
</evidence>
<dbReference type="AlphaFoldDB" id="A0A7I7SHX3"/>
<dbReference type="OrthoDB" id="4742419at2"/>
<evidence type="ECO:0000313" key="2">
    <source>
        <dbReference type="Proteomes" id="UP000193577"/>
    </source>
</evidence>